<comment type="caution">
    <text evidence="2">The sequence shown here is derived from an EMBL/GenBank/DDBJ whole genome shotgun (WGS) entry which is preliminary data.</text>
</comment>
<sequence>MLDQAREATMGQVEELEARRAKLEARLAEVKRRQKAVEQAAVARTASADRKVDARRKIVLGGVLLALLRSNPAALDYMRRALPPLAAERDRPLLTTVLDGLGAPVSGQNGDRAVV</sequence>
<evidence type="ECO:0000313" key="3">
    <source>
        <dbReference type="Proteomes" id="UP000233293"/>
    </source>
</evidence>
<reference evidence="3" key="1">
    <citation type="submission" date="2017-12" db="EMBL/GenBank/DDBJ databases">
        <title>Draft genome sequence of Telmatospirillum siberiense 26-4b1T, an acidotolerant peatland alphaproteobacterium potentially involved in sulfur cycling.</title>
        <authorList>
            <person name="Hausmann B."/>
            <person name="Pjevac P."/>
            <person name="Schreck K."/>
            <person name="Herbold C.W."/>
            <person name="Daims H."/>
            <person name="Wagner M."/>
            <person name="Pester M."/>
            <person name="Loy A."/>
        </authorList>
    </citation>
    <scope>NUCLEOTIDE SEQUENCE [LARGE SCALE GENOMIC DNA]</scope>
    <source>
        <strain evidence="3">26-4b1</strain>
    </source>
</reference>
<organism evidence="2 3">
    <name type="scientific">Telmatospirillum siberiense</name>
    <dbReference type="NCBI Taxonomy" id="382514"/>
    <lineage>
        <taxon>Bacteria</taxon>
        <taxon>Pseudomonadati</taxon>
        <taxon>Pseudomonadota</taxon>
        <taxon>Alphaproteobacteria</taxon>
        <taxon>Rhodospirillales</taxon>
        <taxon>Rhodospirillaceae</taxon>
        <taxon>Telmatospirillum</taxon>
    </lineage>
</organism>
<name>A0A2N3PXI3_9PROT</name>
<keyword evidence="1" id="KW-0175">Coiled coil</keyword>
<gene>
    <name evidence="2" type="ORF">CWS72_07905</name>
</gene>
<evidence type="ECO:0000256" key="1">
    <source>
        <dbReference type="SAM" id="Coils"/>
    </source>
</evidence>
<evidence type="ECO:0008006" key="4">
    <source>
        <dbReference type="Google" id="ProtNLM"/>
    </source>
</evidence>
<feature type="coiled-coil region" evidence="1">
    <location>
        <begin position="6"/>
        <end position="40"/>
    </location>
</feature>
<protein>
    <recommendedName>
        <fullName evidence="4">Mobilization protein</fullName>
    </recommendedName>
</protein>
<accession>A0A2N3PXI3</accession>
<keyword evidence="3" id="KW-1185">Reference proteome</keyword>
<dbReference type="EMBL" id="PIUM01000006">
    <property type="protein sequence ID" value="PKU25114.1"/>
    <property type="molecule type" value="Genomic_DNA"/>
</dbReference>
<evidence type="ECO:0000313" key="2">
    <source>
        <dbReference type="EMBL" id="PKU25114.1"/>
    </source>
</evidence>
<dbReference type="AlphaFoldDB" id="A0A2N3PXI3"/>
<dbReference type="Proteomes" id="UP000233293">
    <property type="component" value="Unassembled WGS sequence"/>
</dbReference>
<proteinExistence type="predicted"/>